<dbReference type="InterPro" id="IPR002941">
    <property type="entry name" value="DNA_methylase_N4/N6"/>
</dbReference>
<dbReference type="GO" id="GO:0032259">
    <property type="term" value="P:methylation"/>
    <property type="evidence" value="ECO:0007669"/>
    <property type="project" value="UniProtKB-KW"/>
</dbReference>
<evidence type="ECO:0000313" key="5">
    <source>
        <dbReference type="EMBL" id="CAB4132031.1"/>
    </source>
</evidence>
<protein>
    <submittedName>
        <fullName evidence="5">COG0863 DNA modification methylase</fullName>
    </submittedName>
</protein>
<evidence type="ECO:0000256" key="3">
    <source>
        <dbReference type="ARBA" id="ARBA00022679"/>
    </source>
</evidence>
<dbReference type="InterPro" id="IPR002052">
    <property type="entry name" value="DNA_methylase_N6_adenine_CS"/>
</dbReference>
<dbReference type="SUPFAM" id="SSF53335">
    <property type="entry name" value="S-adenosyl-L-methionine-dependent methyltransferases"/>
    <property type="match status" value="1"/>
</dbReference>
<reference evidence="5" key="1">
    <citation type="submission" date="2020-04" db="EMBL/GenBank/DDBJ databases">
        <authorList>
            <person name="Chiriac C."/>
            <person name="Salcher M."/>
            <person name="Ghai R."/>
            <person name="Kavagutti S V."/>
        </authorList>
    </citation>
    <scope>NUCLEOTIDE SEQUENCE</scope>
</reference>
<dbReference type="EMBL" id="LR796257">
    <property type="protein sequence ID" value="CAB4132031.1"/>
    <property type="molecule type" value="Genomic_DNA"/>
</dbReference>
<gene>
    <name evidence="5" type="ORF">UFOVP136_16</name>
</gene>
<dbReference type="Gene3D" id="3.40.50.150">
    <property type="entry name" value="Vaccinia Virus protein VP39"/>
    <property type="match status" value="1"/>
</dbReference>
<dbReference type="InterPro" id="IPR029063">
    <property type="entry name" value="SAM-dependent_MTases_sf"/>
</dbReference>
<keyword evidence="2 5" id="KW-0489">Methyltransferase</keyword>
<name>A0A6J5LCN8_9CAUD</name>
<dbReference type="GO" id="GO:0003677">
    <property type="term" value="F:DNA binding"/>
    <property type="evidence" value="ECO:0007669"/>
    <property type="project" value="InterPro"/>
</dbReference>
<dbReference type="Pfam" id="PF01555">
    <property type="entry name" value="N6_N4_Mtase"/>
    <property type="match status" value="1"/>
</dbReference>
<dbReference type="PANTHER" id="PTHR13370:SF3">
    <property type="entry name" value="TRNA (GUANINE(10)-N2)-METHYLTRANSFERASE HOMOLOG"/>
    <property type="match status" value="1"/>
</dbReference>
<comment type="similarity">
    <text evidence="1">Belongs to the N(4)/N(6)-methyltransferase family.</text>
</comment>
<dbReference type="GO" id="GO:0008170">
    <property type="term" value="F:N-methyltransferase activity"/>
    <property type="evidence" value="ECO:0007669"/>
    <property type="project" value="InterPro"/>
</dbReference>
<dbReference type="PANTHER" id="PTHR13370">
    <property type="entry name" value="RNA METHYLASE-RELATED"/>
    <property type="match status" value="1"/>
</dbReference>
<accession>A0A6J5LCN8</accession>
<sequence>MMLLYNTDCLEIMAGMEAGSVDCIITDPPYFSTNLHFDKAPRLDFKTWLLECKRVLKPDGVLISFSDFNLLAQLRSHKVFSSNYELIWEKTMSVGFLDANIRPLRNHEFIGIFTNSLKLSTYNPQKTVGEAYTRRQKTVGEAYNIMAHTGQERTITTSNTGDRHPKSVLKFSNGNNNSLHPTQKPLDLLMWLMRSYTNERDVVFDCFMGSGTTGHAAILLNRKFIGCELDSNYFSVAKARIEESQHDLINFFGVI</sequence>
<organism evidence="5">
    <name type="scientific">uncultured Caudovirales phage</name>
    <dbReference type="NCBI Taxonomy" id="2100421"/>
    <lineage>
        <taxon>Viruses</taxon>
        <taxon>Duplodnaviria</taxon>
        <taxon>Heunggongvirae</taxon>
        <taxon>Uroviricota</taxon>
        <taxon>Caudoviricetes</taxon>
        <taxon>Peduoviridae</taxon>
        <taxon>Maltschvirus</taxon>
        <taxon>Maltschvirus maltsch</taxon>
    </lineage>
</organism>
<proteinExistence type="inferred from homology"/>
<evidence type="ECO:0000259" key="4">
    <source>
        <dbReference type="Pfam" id="PF01555"/>
    </source>
</evidence>
<feature type="domain" description="DNA methylase N-4/N-6" evidence="4">
    <location>
        <begin position="21"/>
        <end position="238"/>
    </location>
</feature>
<dbReference type="PRINTS" id="PR00508">
    <property type="entry name" value="S21N4MTFRASE"/>
</dbReference>
<keyword evidence="3" id="KW-0808">Transferase</keyword>
<dbReference type="InterPro" id="IPR001091">
    <property type="entry name" value="RM_Methyltransferase"/>
</dbReference>
<evidence type="ECO:0000256" key="1">
    <source>
        <dbReference type="ARBA" id="ARBA00006594"/>
    </source>
</evidence>
<dbReference type="PROSITE" id="PS00092">
    <property type="entry name" value="N6_MTASE"/>
    <property type="match status" value="1"/>
</dbReference>
<evidence type="ECO:0000256" key="2">
    <source>
        <dbReference type="ARBA" id="ARBA00022603"/>
    </source>
</evidence>